<feature type="domain" description="BZIP" evidence="8">
    <location>
        <begin position="112"/>
        <end position="156"/>
    </location>
</feature>
<evidence type="ECO:0000313" key="10">
    <source>
        <dbReference type="Proteomes" id="UP000251960"/>
    </source>
</evidence>
<dbReference type="GO" id="GO:0003700">
    <property type="term" value="F:DNA-binding transcription factor activity"/>
    <property type="evidence" value="ECO:0007669"/>
    <property type="project" value="InterPro"/>
</dbReference>
<comment type="subcellular location">
    <subcellularLocation>
        <location evidence="1">Nucleus</location>
    </subcellularLocation>
</comment>
<dbReference type="PANTHER" id="PTHR22952">
    <property type="entry name" value="CAMP-RESPONSE ELEMENT BINDING PROTEIN-RELATED"/>
    <property type="match status" value="1"/>
</dbReference>
<dbReference type="CDD" id="cd14707">
    <property type="entry name" value="bZIP_plant_BZIP46"/>
    <property type="match status" value="1"/>
</dbReference>
<feature type="coiled-coil region" evidence="7">
    <location>
        <begin position="133"/>
        <end position="160"/>
    </location>
</feature>
<evidence type="ECO:0000256" key="1">
    <source>
        <dbReference type="ARBA" id="ARBA00004123"/>
    </source>
</evidence>
<dbReference type="GO" id="GO:0003677">
    <property type="term" value="F:DNA binding"/>
    <property type="evidence" value="ECO:0007669"/>
    <property type="project" value="UniProtKB-KW"/>
</dbReference>
<accession>A0A3L6F1W0</accession>
<dbReference type="Gene3D" id="1.20.5.170">
    <property type="match status" value="1"/>
</dbReference>
<dbReference type="PANTHER" id="PTHR22952:SF103">
    <property type="entry name" value="BZIP TRANSCRIPTION FACTOR 23"/>
    <property type="match status" value="1"/>
</dbReference>
<keyword evidence="2" id="KW-0938">Abscisic acid signaling pathway</keyword>
<dbReference type="InterPro" id="IPR004827">
    <property type="entry name" value="bZIP"/>
</dbReference>
<dbReference type="InterPro" id="IPR043452">
    <property type="entry name" value="BZIP46-like"/>
</dbReference>
<reference evidence="9 10" key="1">
    <citation type="journal article" date="2018" name="Nat. Genet.">
        <title>Extensive intraspecific gene order and gene structural variations between Mo17 and other maize genomes.</title>
        <authorList>
            <person name="Sun S."/>
            <person name="Zhou Y."/>
            <person name="Chen J."/>
            <person name="Shi J."/>
            <person name="Zhao H."/>
            <person name="Zhao H."/>
            <person name="Song W."/>
            <person name="Zhang M."/>
            <person name="Cui Y."/>
            <person name="Dong X."/>
            <person name="Liu H."/>
            <person name="Ma X."/>
            <person name="Jiao Y."/>
            <person name="Wang B."/>
            <person name="Wei X."/>
            <person name="Stein J.C."/>
            <person name="Glaubitz J.C."/>
            <person name="Lu F."/>
            <person name="Yu G."/>
            <person name="Liang C."/>
            <person name="Fengler K."/>
            <person name="Li B."/>
            <person name="Rafalski A."/>
            <person name="Schnable P.S."/>
            <person name="Ware D.H."/>
            <person name="Buckler E.S."/>
            <person name="Lai J."/>
        </authorList>
    </citation>
    <scope>NUCLEOTIDE SEQUENCE [LARGE SCALE GENOMIC DNA]</scope>
    <source>
        <strain evidence="10">cv. Missouri 17</strain>
        <tissue evidence="9">Seedling</tissue>
    </source>
</reference>
<dbReference type="AlphaFoldDB" id="A0A3L6F1W0"/>
<evidence type="ECO:0000256" key="4">
    <source>
        <dbReference type="ARBA" id="ARBA00023125"/>
    </source>
</evidence>
<evidence type="ECO:0000259" key="8">
    <source>
        <dbReference type="PROSITE" id="PS50217"/>
    </source>
</evidence>
<dbReference type="GO" id="GO:0045893">
    <property type="term" value="P:positive regulation of DNA-templated transcription"/>
    <property type="evidence" value="ECO:0007669"/>
    <property type="project" value="InterPro"/>
</dbReference>
<keyword evidence="5" id="KW-0804">Transcription</keyword>
<dbReference type="SMART" id="SM00338">
    <property type="entry name" value="BRLZ"/>
    <property type="match status" value="1"/>
</dbReference>
<dbReference type="EMBL" id="NCVQ01000005">
    <property type="protein sequence ID" value="PWZ26853.1"/>
    <property type="molecule type" value="Genomic_DNA"/>
</dbReference>
<evidence type="ECO:0000313" key="9">
    <source>
        <dbReference type="EMBL" id="PWZ26853.1"/>
    </source>
</evidence>
<dbReference type="Pfam" id="PF00170">
    <property type="entry name" value="bZIP_1"/>
    <property type="match status" value="1"/>
</dbReference>
<evidence type="ECO:0000256" key="6">
    <source>
        <dbReference type="ARBA" id="ARBA00023242"/>
    </source>
</evidence>
<sequence>MLEEFLVRAGVVREDMMAAAPVPPAPGCPPPHLQPPMLFPHGNVFAPLVPPLQFGNGFVSGALSQQQGGVLEAPAVSPRPVTASGFGKMEGDDLSHLSPSPVSKPPAVEKVVERRQRRMIKNRELAARSRGRKQAYMMELEAEVAKLKELNDELQKNRSKCWRSKRMRLPMFLSMFFFLKLFPLFE</sequence>
<evidence type="ECO:0000256" key="2">
    <source>
        <dbReference type="ARBA" id="ARBA00022682"/>
    </source>
</evidence>
<keyword evidence="4" id="KW-0238">DNA-binding</keyword>
<comment type="caution">
    <text evidence="9">The sequence shown here is derived from an EMBL/GenBank/DDBJ whole genome shotgun (WGS) entry which is preliminary data.</text>
</comment>
<dbReference type="InterPro" id="IPR046347">
    <property type="entry name" value="bZIP_sf"/>
</dbReference>
<organism evidence="9 10">
    <name type="scientific">Zea mays</name>
    <name type="common">Maize</name>
    <dbReference type="NCBI Taxonomy" id="4577"/>
    <lineage>
        <taxon>Eukaryota</taxon>
        <taxon>Viridiplantae</taxon>
        <taxon>Streptophyta</taxon>
        <taxon>Embryophyta</taxon>
        <taxon>Tracheophyta</taxon>
        <taxon>Spermatophyta</taxon>
        <taxon>Magnoliopsida</taxon>
        <taxon>Liliopsida</taxon>
        <taxon>Poales</taxon>
        <taxon>Poaceae</taxon>
        <taxon>PACMAD clade</taxon>
        <taxon>Panicoideae</taxon>
        <taxon>Andropogonodae</taxon>
        <taxon>Andropogoneae</taxon>
        <taxon>Tripsacinae</taxon>
        <taxon>Zea</taxon>
    </lineage>
</organism>
<evidence type="ECO:0000256" key="7">
    <source>
        <dbReference type="SAM" id="Coils"/>
    </source>
</evidence>
<dbReference type="GO" id="GO:0009738">
    <property type="term" value="P:abscisic acid-activated signaling pathway"/>
    <property type="evidence" value="ECO:0007669"/>
    <property type="project" value="UniProtKB-KW"/>
</dbReference>
<evidence type="ECO:0000256" key="5">
    <source>
        <dbReference type="ARBA" id="ARBA00023163"/>
    </source>
</evidence>
<dbReference type="GO" id="GO:0005634">
    <property type="term" value="C:nucleus"/>
    <property type="evidence" value="ECO:0007669"/>
    <property type="project" value="UniProtKB-SubCell"/>
</dbReference>
<gene>
    <name evidence="9" type="primary">BZIP23_2</name>
    <name evidence="9" type="ORF">Zm00014a_003948</name>
</gene>
<protein>
    <submittedName>
        <fullName evidence="9">BZIP transcription factor 23</fullName>
    </submittedName>
</protein>
<proteinExistence type="predicted"/>
<dbReference type="Proteomes" id="UP000251960">
    <property type="component" value="Chromosome 4"/>
</dbReference>
<dbReference type="SUPFAM" id="SSF57959">
    <property type="entry name" value="Leucine zipper domain"/>
    <property type="match status" value="1"/>
</dbReference>
<keyword evidence="3" id="KW-0805">Transcription regulation</keyword>
<keyword evidence="6" id="KW-0539">Nucleus</keyword>
<name>A0A3L6F1W0_MAIZE</name>
<keyword evidence="7" id="KW-0175">Coiled coil</keyword>
<dbReference type="PROSITE" id="PS50217">
    <property type="entry name" value="BZIP"/>
    <property type="match status" value="1"/>
</dbReference>
<evidence type="ECO:0000256" key="3">
    <source>
        <dbReference type="ARBA" id="ARBA00023015"/>
    </source>
</evidence>